<dbReference type="AlphaFoldDB" id="A0A921GD97"/>
<name>A0A921GD97_9FIRM</name>
<organism evidence="5 6">
    <name type="scientific">Thomasclavelia spiroformis</name>
    <dbReference type="NCBI Taxonomy" id="29348"/>
    <lineage>
        <taxon>Bacteria</taxon>
        <taxon>Bacillati</taxon>
        <taxon>Bacillota</taxon>
        <taxon>Erysipelotrichia</taxon>
        <taxon>Erysipelotrichales</taxon>
        <taxon>Coprobacillaceae</taxon>
        <taxon>Thomasclavelia</taxon>
    </lineage>
</organism>
<dbReference type="EMBL" id="DYWV01000398">
    <property type="protein sequence ID" value="HJF41571.1"/>
    <property type="molecule type" value="Genomic_DNA"/>
</dbReference>
<evidence type="ECO:0000313" key="6">
    <source>
        <dbReference type="Proteomes" id="UP000749320"/>
    </source>
</evidence>
<dbReference type="Gene3D" id="3.40.50.300">
    <property type="entry name" value="P-loop containing nucleotide triphosphate hydrolases"/>
    <property type="match status" value="1"/>
</dbReference>
<dbReference type="PANTHER" id="PTHR42939">
    <property type="entry name" value="ABC TRANSPORTER ATP-BINDING PROTEIN ALBC-RELATED"/>
    <property type="match status" value="1"/>
</dbReference>
<dbReference type="SUPFAM" id="SSF52540">
    <property type="entry name" value="P-loop containing nucleoside triphosphate hydrolases"/>
    <property type="match status" value="1"/>
</dbReference>
<evidence type="ECO:0000256" key="2">
    <source>
        <dbReference type="ARBA" id="ARBA00022741"/>
    </source>
</evidence>
<keyword evidence="3 5" id="KW-0067">ATP-binding</keyword>
<dbReference type="InterPro" id="IPR003439">
    <property type="entry name" value="ABC_transporter-like_ATP-bd"/>
</dbReference>
<reference evidence="5" key="2">
    <citation type="submission" date="2021-09" db="EMBL/GenBank/DDBJ databases">
        <authorList>
            <person name="Gilroy R."/>
        </authorList>
    </citation>
    <scope>NUCLEOTIDE SEQUENCE</scope>
    <source>
        <strain evidence="5">CHK193-16274</strain>
    </source>
</reference>
<protein>
    <submittedName>
        <fullName evidence="5">ABC transporter ATP-binding protein</fullName>
    </submittedName>
</protein>
<dbReference type="InterPro" id="IPR003593">
    <property type="entry name" value="AAA+_ATPase"/>
</dbReference>
<keyword evidence="1" id="KW-0813">Transport</keyword>
<evidence type="ECO:0000259" key="4">
    <source>
        <dbReference type="PROSITE" id="PS50893"/>
    </source>
</evidence>
<dbReference type="SMART" id="SM00382">
    <property type="entry name" value="AAA"/>
    <property type="match status" value="1"/>
</dbReference>
<sequence length="286" mass="33098">MSDYALKVENLTKKYDGFLLDKVSFYVPKGNIVGLIGENGAGKSTTINTMLEIVQKDSGDIYILDSKKNKIDNDIRERIGVVFDGNNFPEDLTPNKLNNVLKSIYKNWEEKKFFELLEKFSLSKDKKIKKFSRGMKMKLSISVALSHKAELLILDEATSGLDPVVRDDILDILLDFVQDETHSILISSHITSDLEKVADSIVFIHEGKMIFEETKDNLIYDYGIMKCKQKDFDSIDKEDIIRFRKMDYGYEILVKNKKELERKYPNFIMDNIKIEDIMLMYVKGEK</sequence>
<accession>A0A921GD97</accession>
<dbReference type="GO" id="GO:0016887">
    <property type="term" value="F:ATP hydrolysis activity"/>
    <property type="evidence" value="ECO:0007669"/>
    <property type="project" value="InterPro"/>
</dbReference>
<keyword evidence="2" id="KW-0547">Nucleotide-binding</keyword>
<feature type="domain" description="ABC transporter" evidence="4">
    <location>
        <begin position="6"/>
        <end position="231"/>
    </location>
</feature>
<dbReference type="CDD" id="cd03230">
    <property type="entry name" value="ABC_DR_subfamily_A"/>
    <property type="match status" value="1"/>
</dbReference>
<dbReference type="Pfam" id="PF00005">
    <property type="entry name" value="ABC_tran"/>
    <property type="match status" value="1"/>
</dbReference>
<dbReference type="PANTHER" id="PTHR42939:SF3">
    <property type="entry name" value="ABC TRANSPORTER ATP-BINDING COMPONENT"/>
    <property type="match status" value="1"/>
</dbReference>
<evidence type="ECO:0000256" key="3">
    <source>
        <dbReference type="ARBA" id="ARBA00022840"/>
    </source>
</evidence>
<dbReference type="InterPro" id="IPR051782">
    <property type="entry name" value="ABC_Transporter_VariousFunc"/>
</dbReference>
<dbReference type="InterPro" id="IPR027417">
    <property type="entry name" value="P-loop_NTPase"/>
</dbReference>
<dbReference type="Proteomes" id="UP000749320">
    <property type="component" value="Unassembled WGS sequence"/>
</dbReference>
<gene>
    <name evidence="5" type="ORF">K8V91_11665</name>
</gene>
<reference evidence="5" key="1">
    <citation type="journal article" date="2021" name="PeerJ">
        <title>Extensive microbial diversity within the chicken gut microbiome revealed by metagenomics and culture.</title>
        <authorList>
            <person name="Gilroy R."/>
            <person name="Ravi A."/>
            <person name="Getino M."/>
            <person name="Pursley I."/>
            <person name="Horton D.L."/>
            <person name="Alikhan N.F."/>
            <person name="Baker D."/>
            <person name="Gharbi K."/>
            <person name="Hall N."/>
            <person name="Watson M."/>
            <person name="Adriaenssens E.M."/>
            <person name="Foster-Nyarko E."/>
            <person name="Jarju S."/>
            <person name="Secka A."/>
            <person name="Antonio M."/>
            <person name="Oren A."/>
            <person name="Chaudhuri R.R."/>
            <person name="La Ragione R."/>
            <person name="Hildebrand F."/>
            <person name="Pallen M.J."/>
        </authorList>
    </citation>
    <scope>NUCLEOTIDE SEQUENCE</scope>
    <source>
        <strain evidence="5">CHK193-16274</strain>
    </source>
</reference>
<evidence type="ECO:0000256" key="1">
    <source>
        <dbReference type="ARBA" id="ARBA00022448"/>
    </source>
</evidence>
<evidence type="ECO:0000313" key="5">
    <source>
        <dbReference type="EMBL" id="HJF41571.1"/>
    </source>
</evidence>
<proteinExistence type="predicted"/>
<dbReference type="PROSITE" id="PS50893">
    <property type="entry name" value="ABC_TRANSPORTER_2"/>
    <property type="match status" value="1"/>
</dbReference>
<comment type="caution">
    <text evidence="5">The sequence shown here is derived from an EMBL/GenBank/DDBJ whole genome shotgun (WGS) entry which is preliminary data.</text>
</comment>
<dbReference type="GO" id="GO:0005524">
    <property type="term" value="F:ATP binding"/>
    <property type="evidence" value="ECO:0007669"/>
    <property type="project" value="UniProtKB-KW"/>
</dbReference>